<feature type="transmembrane region" description="Helical" evidence="6">
    <location>
        <begin position="109"/>
        <end position="130"/>
    </location>
</feature>
<protein>
    <recommendedName>
        <fullName evidence="10">Calcium release-activated calcium channel protein 1</fullName>
    </recommendedName>
</protein>
<dbReference type="HOGENOM" id="CLU_062509_2_0_1"/>
<evidence type="ECO:0000313" key="8">
    <source>
        <dbReference type="EnsemblMetazoa" id="CapteP226023"/>
    </source>
</evidence>
<evidence type="ECO:0000256" key="4">
    <source>
        <dbReference type="ARBA" id="ARBA00022989"/>
    </source>
</evidence>
<reference evidence="8" key="3">
    <citation type="submission" date="2015-06" db="UniProtKB">
        <authorList>
            <consortium name="EnsemblMetazoa"/>
        </authorList>
    </citation>
    <scope>IDENTIFICATION</scope>
</reference>
<evidence type="ECO:0000313" key="7">
    <source>
        <dbReference type="EMBL" id="ELT93701.1"/>
    </source>
</evidence>
<evidence type="ECO:0000256" key="2">
    <source>
        <dbReference type="ARBA" id="ARBA00008062"/>
    </source>
</evidence>
<evidence type="ECO:0000256" key="6">
    <source>
        <dbReference type="SAM" id="Phobius"/>
    </source>
</evidence>
<feature type="transmembrane region" description="Helical" evidence="6">
    <location>
        <begin position="142"/>
        <end position="164"/>
    </location>
</feature>
<evidence type="ECO:0000256" key="1">
    <source>
        <dbReference type="ARBA" id="ARBA00004141"/>
    </source>
</evidence>
<dbReference type="GO" id="GO:0002115">
    <property type="term" value="P:store-operated calcium entry"/>
    <property type="evidence" value="ECO:0007669"/>
    <property type="project" value="TreeGrafter"/>
</dbReference>
<dbReference type="InterPro" id="IPR012446">
    <property type="entry name" value="CRAC_channel"/>
</dbReference>
<dbReference type="OMA" id="DFVHRGY"/>
<dbReference type="Pfam" id="PF07856">
    <property type="entry name" value="Orai-1"/>
    <property type="match status" value="1"/>
</dbReference>
<gene>
    <name evidence="7" type="ORF">CAPTEDRAFT_226023</name>
</gene>
<dbReference type="AlphaFoldDB" id="R7TQA8"/>
<dbReference type="PANTHER" id="PTHR31501">
    <property type="entry name" value="CALCIUM RELEASE-ACTIVATED CALCIUM CHANNEL PROTEIN 1"/>
    <property type="match status" value="1"/>
</dbReference>
<proteinExistence type="inferred from homology"/>
<dbReference type="OrthoDB" id="61124at2759"/>
<reference evidence="9" key="1">
    <citation type="submission" date="2012-12" db="EMBL/GenBank/DDBJ databases">
        <authorList>
            <person name="Hellsten U."/>
            <person name="Grimwood J."/>
            <person name="Chapman J.A."/>
            <person name="Shapiro H."/>
            <person name="Aerts A."/>
            <person name="Otillar R.P."/>
            <person name="Terry A.Y."/>
            <person name="Boore J.L."/>
            <person name="Simakov O."/>
            <person name="Marletaz F."/>
            <person name="Cho S.-J."/>
            <person name="Edsinger-Gonzales E."/>
            <person name="Havlak P."/>
            <person name="Kuo D.-H."/>
            <person name="Larsson T."/>
            <person name="Lv J."/>
            <person name="Arendt D."/>
            <person name="Savage R."/>
            <person name="Osoegawa K."/>
            <person name="de Jong P."/>
            <person name="Lindberg D.R."/>
            <person name="Seaver E.C."/>
            <person name="Weisblat D.A."/>
            <person name="Putnam N.H."/>
            <person name="Grigoriev I.V."/>
            <person name="Rokhsar D.S."/>
        </authorList>
    </citation>
    <scope>NUCLEOTIDE SEQUENCE</scope>
    <source>
        <strain evidence="9">I ESC-2004</strain>
    </source>
</reference>
<dbReference type="InterPro" id="IPR038350">
    <property type="entry name" value="Orai_sf"/>
</dbReference>
<dbReference type="EMBL" id="KB309657">
    <property type="protein sequence ID" value="ELT93701.1"/>
    <property type="molecule type" value="Genomic_DNA"/>
</dbReference>
<dbReference type="Proteomes" id="UP000014760">
    <property type="component" value="Unassembled WGS sequence"/>
</dbReference>
<dbReference type="FunCoup" id="R7TQA8">
    <property type="interactions" value="589"/>
</dbReference>
<dbReference type="Gene3D" id="1.20.140.140">
    <property type="entry name" value="Calcium release-activated calcium channel protein Orai"/>
    <property type="match status" value="1"/>
</dbReference>
<reference evidence="7 9" key="2">
    <citation type="journal article" date="2013" name="Nature">
        <title>Insights into bilaterian evolution from three spiralian genomes.</title>
        <authorList>
            <person name="Simakov O."/>
            <person name="Marletaz F."/>
            <person name="Cho S.J."/>
            <person name="Edsinger-Gonzales E."/>
            <person name="Havlak P."/>
            <person name="Hellsten U."/>
            <person name="Kuo D.H."/>
            <person name="Larsson T."/>
            <person name="Lv J."/>
            <person name="Arendt D."/>
            <person name="Savage R."/>
            <person name="Osoegawa K."/>
            <person name="de Jong P."/>
            <person name="Grimwood J."/>
            <person name="Chapman J.A."/>
            <person name="Shapiro H."/>
            <person name="Aerts A."/>
            <person name="Otillar R.P."/>
            <person name="Terry A.Y."/>
            <person name="Boore J.L."/>
            <person name="Grigoriev I.V."/>
            <person name="Lindberg D.R."/>
            <person name="Seaver E.C."/>
            <person name="Weisblat D.A."/>
            <person name="Putnam N.H."/>
            <person name="Rokhsar D.S."/>
        </authorList>
    </citation>
    <scope>NUCLEOTIDE SEQUENCE</scope>
    <source>
        <strain evidence="7 9">I ESC-2004</strain>
    </source>
</reference>
<dbReference type="PANTHER" id="PTHR31501:SF7">
    <property type="entry name" value="CALCIUM RELEASE-ACTIVATED CALCIUM CHANNEL PROTEIN 1"/>
    <property type="match status" value="1"/>
</dbReference>
<keyword evidence="5 6" id="KW-0472">Membrane</keyword>
<dbReference type="GO" id="GO:0015279">
    <property type="term" value="F:store-operated calcium channel activity"/>
    <property type="evidence" value="ECO:0007669"/>
    <property type="project" value="TreeGrafter"/>
</dbReference>
<evidence type="ECO:0008006" key="10">
    <source>
        <dbReference type="Google" id="ProtNLM"/>
    </source>
</evidence>
<keyword evidence="9" id="KW-1185">Reference proteome</keyword>
<evidence type="ECO:0000313" key="9">
    <source>
        <dbReference type="Proteomes" id="UP000014760"/>
    </source>
</evidence>
<accession>R7TQA8</accession>
<keyword evidence="4 6" id="KW-1133">Transmembrane helix</keyword>
<comment type="similarity">
    <text evidence="2">Belongs to the Orai family.</text>
</comment>
<dbReference type="GO" id="GO:0016020">
    <property type="term" value="C:membrane"/>
    <property type="evidence" value="ECO:0007669"/>
    <property type="project" value="UniProtKB-SubCell"/>
</dbReference>
<keyword evidence="3 6" id="KW-0812">Transmembrane</keyword>
<evidence type="ECO:0000256" key="3">
    <source>
        <dbReference type="ARBA" id="ARBA00022692"/>
    </source>
</evidence>
<dbReference type="EMBL" id="AMQN01012652">
    <property type="status" value="NOT_ANNOTATED_CDS"/>
    <property type="molecule type" value="Genomic_DNA"/>
</dbReference>
<sequence>MPNQQTLQALSWRRLHLARAKLKASSRTSALLSGFAMVAMVEAEVNEGVSPGLLIAFSVCTTLVVTVHLLALMISTCILPNIEAVSSAHDVGAIHESVHDKMHWYIEMAWIFSTGIGILLFMTQMAMLAWVRYQPINMTNAAVASTVIIVPAIVVFMAFAIHFYRQLIAHRYERSTAGLEELETMAMERSRGAPRNDKHKKNER</sequence>
<organism evidence="7">
    <name type="scientific">Capitella teleta</name>
    <name type="common">Polychaete worm</name>
    <dbReference type="NCBI Taxonomy" id="283909"/>
    <lineage>
        <taxon>Eukaryota</taxon>
        <taxon>Metazoa</taxon>
        <taxon>Spiralia</taxon>
        <taxon>Lophotrochozoa</taxon>
        <taxon>Annelida</taxon>
        <taxon>Polychaeta</taxon>
        <taxon>Sedentaria</taxon>
        <taxon>Scolecida</taxon>
        <taxon>Capitellidae</taxon>
        <taxon>Capitella</taxon>
    </lineage>
</organism>
<comment type="subcellular location">
    <subcellularLocation>
        <location evidence="1">Membrane</location>
        <topology evidence="1">Multi-pass membrane protein</topology>
    </subcellularLocation>
</comment>
<name>R7TQA8_CAPTE</name>
<evidence type="ECO:0000256" key="5">
    <source>
        <dbReference type="ARBA" id="ARBA00023136"/>
    </source>
</evidence>
<dbReference type="EnsemblMetazoa" id="CapteT226023">
    <property type="protein sequence ID" value="CapteP226023"/>
    <property type="gene ID" value="CapteG226023"/>
</dbReference>
<dbReference type="STRING" id="283909.R7TQA8"/>
<feature type="transmembrane region" description="Helical" evidence="6">
    <location>
        <begin position="53"/>
        <end position="74"/>
    </location>
</feature>